<organism evidence="1">
    <name type="scientific">Ignavibacterium album</name>
    <dbReference type="NCBI Taxonomy" id="591197"/>
    <lineage>
        <taxon>Bacteria</taxon>
        <taxon>Pseudomonadati</taxon>
        <taxon>Ignavibacteriota</taxon>
        <taxon>Ignavibacteria</taxon>
        <taxon>Ignavibacteriales</taxon>
        <taxon>Ignavibacteriaceae</taxon>
        <taxon>Ignavibacterium</taxon>
    </lineage>
</organism>
<dbReference type="PROSITE" id="PS51257">
    <property type="entry name" value="PROKAR_LIPOPROTEIN"/>
    <property type="match status" value="1"/>
</dbReference>
<dbReference type="Gene3D" id="2.60.220.30">
    <property type="match status" value="1"/>
</dbReference>
<reference evidence="1" key="1">
    <citation type="journal article" date="2020" name="mSystems">
        <title>Genome- and Community-Level Interaction Insights into Carbon Utilization and Element Cycling Functions of Hydrothermarchaeota in Hydrothermal Sediment.</title>
        <authorList>
            <person name="Zhou Z."/>
            <person name="Liu Y."/>
            <person name="Xu W."/>
            <person name="Pan J."/>
            <person name="Luo Z.H."/>
            <person name="Li M."/>
        </authorList>
    </citation>
    <scope>NUCLEOTIDE SEQUENCE [LARGE SCALE GENOMIC DNA]</scope>
    <source>
        <strain evidence="1">SpSt-479</strain>
    </source>
</reference>
<proteinExistence type="predicted"/>
<accession>A0A7V3E741</accession>
<sequence>MEPLNQKCFLFSFFLIIILFLTISCKEDSNPVDADVQIQTTKNISPKEGGTLELTSSAGDKIILTIPKYALGETKSVTLQLLNKTEANPFSNNLINTIRILPDGLKLKHPAQLKIIFNNAITDTTRTILYCRKTSDFAIPLAKKEITNNSITSEMYHFSDYGGSKPGNQEIIEQSNKANSSSVTDLMDWQSFSDLVRGILEYIELLQAIGEDQLANQLLESLEQKIIDHVNAFLDLPIPDDPCGYYQQALFKYGEMAQLLTSNQQLINRVGDRIMDIRNRCFIRGELEYDHYMTFSAGGGIINRTIKGVVPFIVNTYNEPYGEISGSGTVNWNGIEQSVCIGTETVVGNVILSGEMESDNVGYPWLNFEMNETWAGSVTVVCPNGSATYPLNPPPSSSSARFLMEEGYTVVQPPPVGSGQFKWILHIQFQP</sequence>
<comment type="caution">
    <text evidence="1">The sequence shown here is derived from an EMBL/GenBank/DDBJ whole genome shotgun (WGS) entry which is preliminary data.</text>
</comment>
<dbReference type="EMBL" id="DSUJ01000008">
    <property type="protein sequence ID" value="HFI90947.1"/>
    <property type="molecule type" value="Genomic_DNA"/>
</dbReference>
<dbReference type="AlphaFoldDB" id="A0A7V3E741"/>
<protein>
    <submittedName>
        <fullName evidence="1">Uncharacterized protein</fullName>
    </submittedName>
</protein>
<gene>
    <name evidence="1" type="ORF">ENS31_05360</name>
</gene>
<evidence type="ECO:0000313" key="1">
    <source>
        <dbReference type="EMBL" id="HFI90947.1"/>
    </source>
</evidence>
<name>A0A7V3E741_9BACT</name>